<dbReference type="EMBL" id="JBGUBD010000021">
    <property type="protein sequence ID" value="MFA9480405.1"/>
    <property type="molecule type" value="Genomic_DNA"/>
</dbReference>
<evidence type="ECO:0000313" key="7">
    <source>
        <dbReference type="EMBL" id="MFA9480405.1"/>
    </source>
</evidence>
<gene>
    <name evidence="7" type="ORF">ACERK3_19220</name>
</gene>
<evidence type="ECO:0000256" key="4">
    <source>
        <dbReference type="ARBA" id="ARBA00023136"/>
    </source>
</evidence>
<feature type="transmembrane region" description="Helical" evidence="5">
    <location>
        <begin position="178"/>
        <end position="202"/>
    </location>
</feature>
<keyword evidence="4 5" id="KW-0472">Membrane</keyword>
<feature type="transmembrane region" description="Helical" evidence="5">
    <location>
        <begin position="82"/>
        <end position="103"/>
    </location>
</feature>
<evidence type="ECO:0000256" key="1">
    <source>
        <dbReference type="ARBA" id="ARBA00004370"/>
    </source>
</evidence>
<protein>
    <submittedName>
        <fullName evidence="7">DUF4149 domain-containing protein</fullName>
    </submittedName>
</protein>
<evidence type="ECO:0000256" key="2">
    <source>
        <dbReference type="ARBA" id="ARBA00022692"/>
    </source>
</evidence>
<evidence type="ECO:0000313" key="8">
    <source>
        <dbReference type="Proteomes" id="UP001575105"/>
    </source>
</evidence>
<evidence type="ECO:0000256" key="3">
    <source>
        <dbReference type="ARBA" id="ARBA00022989"/>
    </source>
</evidence>
<evidence type="ECO:0000259" key="6">
    <source>
        <dbReference type="Pfam" id="PF13664"/>
    </source>
</evidence>
<sequence>MERPAAFRFTQGLYYLALGTWFGALVMLAIAAAITFRTLEEHAFVLQTGLLHAAGVEPDHAADAPRIFAGEVVGQIIQGLTWLQAICALVAIACLLLQTTLFRRRLANAGRSRANLLRTLLVVGPALVLLLNVFWINPNVWQSREAMYDPARTETQRIEARLIFDHHHRLSERTTGGAALMLAVAVLISPFAFRVTPAPALIERPLPPDQRKNATDYE</sequence>
<feature type="transmembrane region" description="Helical" evidence="5">
    <location>
        <begin position="12"/>
        <end position="36"/>
    </location>
</feature>
<keyword evidence="2 5" id="KW-0812">Transmembrane</keyword>
<accession>A0ABV4U9W4</accession>
<evidence type="ECO:0000256" key="5">
    <source>
        <dbReference type="SAM" id="Phobius"/>
    </source>
</evidence>
<reference evidence="7 8" key="1">
    <citation type="submission" date="2024-08" db="EMBL/GenBank/DDBJ databases">
        <title>Whole-genome sequencing of halo(alkali)philic microorganisms from hypersaline lakes.</title>
        <authorList>
            <person name="Sorokin D.Y."/>
            <person name="Merkel A.Y."/>
            <person name="Messina E."/>
            <person name="Yakimov M."/>
        </authorList>
    </citation>
    <scope>NUCLEOTIDE SEQUENCE [LARGE SCALE GENOMIC DNA]</scope>
    <source>
        <strain evidence="7 8">AB-hyl4</strain>
    </source>
</reference>
<dbReference type="InterPro" id="IPR025423">
    <property type="entry name" value="TMEM205-like"/>
</dbReference>
<comment type="subcellular location">
    <subcellularLocation>
        <location evidence="1">Membrane</location>
    </subcellularLocation>
</comment>
<feature type="domain" description="TMEM205-like" evidence="6">
    <location>
        <begin position="16"/>
        <end position="141"/>
    </location>
</feature>
<keyword evidence="3 5" id="KW-1133">Transmembrane helix</keyword>
<comment type="caution">
    <text evidence="7">The sequence shown here is derived from an EMBL/GenBank/DDBJ whole genome shotgun (WGS) entry which is preliminary data.</text>
</comment>
<name>A0ABV4U9W4_9BACT</name>
<organism evidence="7 8">
    <name type="scientific">Natronomicrosphaera hydrolytica</name>
    <dbReference type="NCBI Taxonomy" id="3242702"/>
    <lineage>
        <taxon>Bacteria</taxon>
        <taxon>Pseudomonadati</taxon>
        <taxon>Planctomycetota</taxon>
        <taxon>Phycisphaerae</taxon>
        <taxon>Phycisphaerales</taxon>
        <taxon>Phycisphaeraceae</taxon>
        <taxon>Natronomicrosphaera</taxon>
    </lineage>
</organism>
<proteinExistence type="predicted"/>
<dbReference type="Pfam" id="PF13664">
    <property type="entry name" value="DUF4149"/>
    <property type="match status" value="1"/>
</dbReference>
<feature type="transmembrane region" description="Helical" evidence="5">
    <location>
        <begin position="115"/>
        <end position="136"/>
    </location>
</feature>
<dbReference type="RefSeq" id="WP_425347326.1">
    <property type="nucleotide sequence ID" value="NZ_JBGUBD010000021.1"/>
</dbReference>
<dbReference type="Proteomes" id="UP001575105">
    <property type="component" value="Unassembled WGS sequence"/>
</dbReference>
<keyword evidence="8" id="KW-1185">Reference proteome</keyword>